<protein>
    <submittedName>
        <fullName evidence="2">Uncharacterized protein</fullName>
    </submittedName>
</protein>
<accession>A0A836BXL6</accession>
<reference evidence="2" key="1">
    <citation type="journal article" date="2020" name="bioRxiv">
        <title>Comparative genomics of Chlamydomonas.</title>
        <authorList>
            <person name="Craig R.J."/>
            <person name="Hasan A.R."/>
            <person name="Ness R.W."/>
            <person name="Keightley P.D."/>
        </authorList>
    </citation>
    <scope>NUCLEOTIDE SEQUENCE</scope>
    <source>
        <strain evidence="2">CCAP 11/70</strain>
    </source>
</reference>
<feature type="compositionally biased region" description="Low complexity" evidence="1">
    <location>
        <begin position="43"/>
        <end position="55"/>
    </location>
</feature>
<feature type="region of interest" description="Disordered" evidence="1">
    <location>
        <begin position="467"/>
        <end position="511"/>
    </location>
</feature>
<name>A0A836BXL6_9CHLO</name>
<organism evidence="2 3">
    <name type="scientific">Edaphochlamys debaryana</name>
    <dbReference type="NCBI Taxonomy" id="47281"/>
    <lineage>
        <taxon>Eukaryota</taxon>
        <taxon>Viridiplantae</taxon>
        <taxon>Chlorophyta</taxon>
        <taxon>core chlorophytes</taxon>
        <taxon>Chlorophyceae</taxon>
        <taxon>CS clade</taxon>
        <taxon>Chlamydomonadales</taxon>
        <taxon>Chlamydomonadales incertae sedis</taxon>
        <taxon>Edaphochlamys</taxon>
    </lineage>
</organism>
<feature type="compositionally biased region" description="Basic and acidic residues" evidence="1">
    <location>
        <begin position="502"/>
        <end position="511"/>
    </location>
</feature>
<feature type="region of interest" description="Disordered" evidence="1">
    <location>
        <begin position="43"/>
        <end position="76"/>
    </location>
</feature>
<evidence type="ECO:0000313" key="3">
    <source>
        <dbReference type="Proteomes" id="UP000612055"/>
    </source>
</evidence>
<evidence type="ECO:0000313" key="2">
    <source>
        <dbReference type="EMBL" id="KAG2492685.1"/>
    </source>
</evidence>
<dbReference type="EMBL" id="JAEHOE010000043">
    <property type="protein sequence ID" value="KAG2492685.1"/>
    <property type="molecule type" value="Genomic_DNA"/>
</dbReference>
<feature type="compositionally biased region" description="Polar residues" evidence="1">
    <location>
        <begin position="65"/>
        <end position="76"/>
    </location>
</feature>
<proteinExistence type="predicted"/>
<dbReference type="Proteomes" id="UP000612055">
    <property type="component" value="Unassembled WGS sequence"/>
</dbReference>
<sequence length="580" mass="62115">MMNLQARRDMNRRDISLATSVPTSVPVGRRACLRVTCSASAAPSARSASSGASGRLWQGMEPHTTHSGDALSSASGTSLCRRGGPCAAPLPDAPAPTVLSATRPRLGARAPARLHLQGTALRTSVLTCAKRAAGAAPLRPPAPTDAEAEGRLSAALGALFPSQHCQLAAVLALGCRAVPSYERVEALRVAHGELMYIVEHNHLQWGEPPHVRLQPEKYRGQLIDILLERPGRLPALARCQDPAVDRVTVLQHVLDRIGGGKPLRDWEAQHGPPTTRAQQVDALAFALRQWADFKKMGAWVTADWGSWADGPQYSNDSVLYLGITTDSYPQFYPLKFRTTDGKQVGHRYPGDAKSLLGLGFQLGAGTCCDVELPKAGPDAAAPPRVPLVPFLEQLRLAGVVAAHNAANDLPCIARELLEQGRVEDVLALVAKPARCSRLVVRHVFPRCKSASPLELCDLLTAARAQQALGQGQPEEEEDQAPAQAQGQTQGQQGSLFKRPSKSAKDKVKERAEAVRALRQGHDELLATALAGRTSEVTKREAREAYKEAMAAAKAVAAEAKGAQPKRRPAASRKRTQKGEA</sequence>
<comment type="caution">
    <text evidence="2">The sequence shown here is derived from an EMBL/GenBank/DDBJ whole genome shotgun (WGS) entry which is preliminary data.</text>
</comment>
<dbReference type="AlphaFoldDB" id="A0A836BXL6"/>
<keyword evidence="3" id="KW-1185">Reference proteome</keyword>
<feature type="compositionally biased region" description="Low complexity" evidence="1">
    <location>
        <begin position="480"/>
        <end position="493"/>
    </location>
</feature>
<evidence type="ECO:0000256" key="1">
    <source>
        <dbReference type="SAM" id="MobiDB-lite"/>
    </source>
</evidence>
<gene>
    <name evidence="2" type="ORF">HYH03_009099</name>
</gene>
<feature type="region of interest" description="Disordered" evidence="1">
    <location>
        <begin position="554"/>
        <end position="580"/>
    </location>
</feature>
<feature type="compositionally biased region" description="Basic residues" evidence="1">
    <location>
        <begin position="563"/>
        <end position="580"/>
    </location>
</feature>